<dbReference type="AlphaFoldDB" id="A0AAI8VRV8"/>
<proteinExistence type="predicted"/>
<dbReference type="Proteomes" id="UP001295740">
    <property type="component" value="Unassembled WGS sequence"/>
</dbReference>
<comment type="caution">
    <text evidence="1">The sequence shown here is derived from an EMBL/GenBank/DDBJ whole genome shotgun (WGS) entry which is preliminary data.</text>
</comment>
<accession>A0AAI8VRV8</accession>
<sequence length="130" mass="14184">MANVPTPRPAIARPATRTRYFIRGGLDDGTDIENNNHGDLTDGLNSQLEMIAARRSGFAQSTRIPKAAFDGLCHPPGPGVGVPFFPFPSRWLALVGREECLISLTKLRGLPASDDQVQTEYMCIVAKVEF</sequence>
<protein>
    <submittedName>
        <fullName evidence="1">Uu.00g010750.m01.CDS01</fullName>
    </submittedName>
</protein>
<evidence type="ECO:0000313" key="2">
    <source>
        <dbReference type="Proteomes" id="UP001295740"/>
    </source>
</evidence>
<dbReference type="EMBL" id="CAUWAG010000020">
    <property type="protein sequence ID" value="CAJ2512956.1"/>
    <property type="molecule type" value="Genomic_DNA"/>
</dbReference>
<evidence type="ECO:0000313" key="1">
    <source>
        <dbReference type="EMBL" id="CAJ2512956.1"/>
    </source>
</evidence>
<name>A0AAI8VRV8_9PEZI</name>
<gene>
    <name evidence="1" type="ORF">KHLLAP_LOCUS13424</name>
</gene>
<organism evidence="1 2">
    <name type="scientific">Anthostomella pinea</name>
    <dbReference type="NCBI Taxonomy" id="933095"/>
    <lineage>
        <taxon>Eukaryota</taxon>
        <taxon>Fungi</taxon>
        <taxon>Dikarya</taxon>
        <taxon>Ascomycota</taxon>
        <taxon>Pezizomycotina</taxon>
        <taxon>Sordariomycetes</taxon>
        <taxon>Xylariomycetidae</taxon>
        <taxon>Xylariales</taxon>
        <taxon>Xylariaceae</taxon>
        <taxon>Anthostomella</taxon>
    </lineage>
</organism>
<keyword evidence="2" id="KW-1185">Reference proteome</keyword>
<reference evidence="1" key="1">
    <citation type="submission" date="2023-10" db="EMBL/GenBank/DDBJ databases">
        <authorList>
            <person name="Hackl T."/>
        </authorList>
    </citation>
    <scope>NUCLEOTIDE SEQUENCE</scope>
</reference>